<dbReference type="InterPro" id="IPR010905">
    <property type="entry name" value="Glyco_hydro_88"/>
</dbReference>
<proteinExistence type="predicted"/>
<organism evidence="2 3">
    <name type="scientific">Coraliomargarita algicola</name>
    <dbReference type="NCBI Taxonomy" id="3092156"/>
    <lineage>
        <taxon>Bacteria</taxon>
        <taxon>Pseudomonadati</taxon>
        <taxon>Verrucomicrobiota</taxon>
        <taxon>Opitutia</taxon>
        <taxon>Puniceicoccales</taxon>
        <taxon>Coraliomargaritaceae</taxon>
        <taxon>Coraliomargarita</taxon>
    </lineage>
</organism>
<keyword evidence="1 2" id="KW-0378">Hydrolase</keyword>
<keyword evidence="3" id="KW-1185">Reference proteome</keyword>
<gene>
    <name evidence="2" type="ORF">SH580_03080</name>
</gene>
<reference evidence="2 3" key="1">
    <citation type="submission" date="2023-11" db="EMBL/GenBank/DDBJ databases">
        <title>Coraliomargarita sp. nov., isolated from marine algae.</title>
        <authorList>
            <person name="Lee J.K."/>
            <person name="Baek J.H."/>
            <person name="Kim J.M."/>
            <person name="Choi D.G."/>
            <person name="Jeon C.O."/>
        </authorList>
    </citation>
    <scope>NUCLEOTIDE SEQUENCE [LARGE SCALE GENOMIC DNA]</scope>
    <source>
        <strain evidence="2 3">J2-16</strain>
    </source>
</reference>
<evidence type="ECO:0000256" key="1">
    <source>
        <dbReference type="ARBA" id="ARBA00022801"/>
    </source>
</evidence>
<protein>
    <submittedName>
        <fullName evidence="2">Glycoside hydrolase family 88 protein</fullName>
    </submittedName>
</protein>
<evidence type="ECO:0000313" key="3">
    <source>
        <dbReference type="Proteomes" id="UP001324993"/>
    </source>
</evidence>
<dbReference type="GO" id="GO:0016787">
    <property type="term" value="F:hydrolase activity"/>
    <property type="evidence" value="ECO:0007669"/>
    <property type="project" value="UniProtKB-KW"/>
</dbReference>
<evidence type="ECO:0000313" key="2">
    <source>
        <dbReference type="EMBL" id="WPJ96686.1"/>
    </source>
</evidence>
<dbReference type="InterPro" id="IPR008928">
    <property type="entry name" value="6-hairpin_glycosidase_sf"/>
</dbReference>
<dbReference type="RefSeq" id="WP_319833543.1">
    <property type="nucleotide sequence ID" value="NZ_CP138858.1"/>
</dbReference>
<name>A0ABZ0RKF6_9BACT</name>
<dbReference type="Proteomes" id="UP001324993">
    <property type="component" value="Chromosome"/>
</dbReference>
<dbReference type="SUPFAM" id="SSF48208">
    <property type="entry name" value="Six-hairpin glycosidases"/>
    <property type="match status" value="1"/>
</dbReference>
<dbReference type="EMBL" id="CP138858">
    <property type="protein sequence ID" value="WPJ96686.1"/>
    <property type="molecule type" value="Genomic_DNA"/>
</dbReference>
<dbReference type="Gene3D" id="1.50.10.10">
    <property type="match status" value="1"/>
</dbReference>
<sequence length="471" mass="52378">MTKRSLYFTSDSEYSTPVSVLQGRTGPKQRPLMALEHDGFTRLTWQSAPAAIDTVELILVFVVEPATSGSNRILVYHESKDRIIAECEVICSDPYQRIAIAIPQEAFGEDGTLTLQLKLANEGYLWLFAPDASARDGLEWHVPHLIDASGPADAFMDALASLASIQTFSWKEGCVLDALQAYADLGEDSRAAAAIRQHLDYFGFSSGVLEYETPRSMRVANELDTIETTLPFAHAARIDPQHPWVDLAMDFWRQLIAKNGQVQDEEMISSEGAYTVAYPMVLIAQLRNEPKWEAIAENLLVETFNRLVQKEGIYLRHYTDGRRTHRNWVRGLCWQMLGHVQVLKLQAKPSEILKQQLTTLAEFAAQYQLENGMWACFVDEPEVAADTSGSVGVAAAMALAAKHGFLPEEYLERALRCRETARTYLTPQGFLGGCSQSNKGGEGLQRSDYRVTLSYALGLYGQLEVATLGDA</sequence>
<dbReference type="InterPro" id="IPR012341">
    <property type="entry name" value="6hp_glycosidase-like_sf"/>
</dbReference>
<accession>A0ABZ0RKF6</accession>
<dbReference type="Pfam" id="PF07470">
    <property type="entry name" value="Glyco_hydro_88"/>
    <property type="match status" value="1"/>
</dbReference>